<evidence type="ECO:0000313" key="6">
    <source>
        <dbReference type="Proteomes" id="UP000053669"/>
    </source>
</evidence>
<dbReference type="GO" id="GO:0000976">
    <property type="term" value="F:transcription cis-regulatory region binding"/>
    <property type="evidence" value="ECO:0007669"/>
    <property type="project" value="TreeGrafter"/>
</dbReference>
<dbReference type="SUPFAM" id="SSF47413">
    <property type="entry name" value="lambda repressor-like DNA-binding domains"/>
    <property type="match status" value="1"/>
</dbReference>
<evidence type="ECO:0000259" key="4">
    <source>
        <dbReference type="PROSITE" id="PS50932"/>
    </source>
</evidence>
<comment type="caution">
    <text evidence="5">The sequence shown here is derived from an EMBL/GenBank/DDBJ whole genome shotgun (WGS) entry which is preliminary data.</text>
</comment>
<dbReference type="InterPro" id="IPR028082">
    <property type="entry name" value="Peripla_BP_I"/>
</dbReference>
<keyword evidence="3" id="KW-0804">Transcription</keyword>
<feature type="domain" description="HTH lacI-type" evidence="4">
    <location>
        <begin position="1"/>
        <end position="44"/>
    </location>
</feature>
<keyword evidence="1" id="KW-0805">Transcription regulation</keyword>
<organism evidence="5 6">
    <name type="scientific">Streptomyces canus</name>
    <dbReference type="NCBI Taxonomy" id="58343"/>
    <lineage>
        <taxon>Bacteria</taxon>
        <taxon>Bacillati</taxon>
        <taxon>Actinomycetota</taxon>
        <taxon>Actinomycetes</taxon>
        <taxon>Kitasatosporales</taxon>
        <taxon>Streptomycetaceae</taxon>
        <taxon>Streptomyces</taxon>
        <taxon>Streptomyces aurantiacus group</taxon>
    </lineage>
</organism>
<accession>A0A101RJW9</accession>
<dbReference type="AlphaFoldDB" id="A0A101RJW9"/>
<dbReference type="PANTHER" id="PTHR30146">
    <property type="entry name" value="LACI-RELATED TRANSCRIPTIONAL REPRESSOR"/>
    <property type="match status" value="1"/>
</dbReference>
<dbReference type="STRING" id="58343.AQJ46_50060"/>
<gene>
    <name evidence="5" type="ORF">AQJ46_50060</name>
</gene>
<evidence type="ECO:0000256" key="3">
    <source>
        <dbReference type="ARBA" id="ARBA00023163"/>
    </source>
</evidence>
<keyword evidence="2" id="KW-0238">DNA-binding</keyword>
<evidence type="ECO:0000256" key="1">
    <source>
        <dbReference type="ARBA" id="ARBA00023015"/>
    </source>
</evidence>
<dbReference type="InterPro" id="IPR010982">
    <property type="entry name" value="Lambda_DNA-bd_dom_sf"/>
</dbReference>
<dbReference type="Gene3D" id="3.40.50.2300">
    <property type="match status" value="2"/>
</dbReference>
<dbReference type="EMBL" id="LMWU01000085">
    <property type="protein sequence ID" value="KUN53978.1"/>
    <property type="molecule type" value="Genomic_DNA"/>
</dbReference>
<dbReference type="CDD" id="cd06267">
    <property type="entry name" value="PBP1_LacI_sugar_binding-like"/>
    <property type="match status" value="1"/>
</dbReference>
<dbReference type="PROSITE" id="PS50932">
    <property type="entry name" value="HTH_LACI_2"/>
    <property type="match status" value="1"/>
</dbReference>
<evidence type="ECO:0000313" key="5">
    <source>
        <dbReference type="EMBL" id="KUN53978.1"/>
    </source>
</evidence>
<dbReference type="PANTHER" id="PTHR30146:SF109">
    <property type="entry name" value="HTH-TYPE TRANSCRIPTIONAL REGULATOR GALS"/>
    <property type="match status" value="1"/>
</dbReference>
<reference evidence="5 6" key="1">
    <citation type="submission" date="2015-10" db="EMBL/GenBank/DDBJ databases">
        <title>Draft genome sequence of Streptomyces canus DSM 40017, type strain for the species Streptomyces canus.</title>
        <authorList>
            <person name="Ruckert C."/>
            <person name="Winkler A."/>
            <person name="Kalinowski J."/>
            <person name="Kampfer P."/>
            <person name="Glaeser S."/>
        </authorList>
    </citation>
    <scope>NUCLEOTIDE SEQUENCE [LARGE SCALE GENOMIC DNA]</scope>
    <source>
        <strain evidence="5 6">DSM 40017</strain>
    </source>
</reference>
<dbReference type="CDD" id="cd01392">
    <property type="entry name" value="HTH_LacI"/>
    <property type="match status" value="1"/>
</dbReference>
<protein>
    <recommendedName>
        <fullName evidence="4">HTH lacI-type domain-containing protein</fullName>
    </recommendedName>
</protein>
<dbReference type="Pfam" id="PF13377">
    <property type="entry name" value="Peripla_BP_3"/>
    <property type="match status" value="1"/>
</dbReference>
<dbReference type="SMART" id="SM00354">
    <property type="entry name" value="HTH_LACI"/>
    <property type="match status" value="1"/>
</dbReference>
<dbReference type="Gene3D" id="1.10.260.40">
    <property type="entry name" value="lambda repressor-like DNA-binding domains"/>
    <property type="match status" value="1"/>
</dbReference>
<name>A0A101RJW9_9ACTN</name>
<dbReference type="InterPro" id="IPR046335">
    <property type="entry name" value="LacI/GalR-like_sensor"/>
</dbReference>
<dbReference type="InterPro" id="IPR000843">
    <property type="entry name" value="HTH_LacI"/>
</dbReference>
<dbReference type="Proteomes" id="UP000053669">
    <property type="component" value="Unassembled WGS sequence"/>
</dbReference>
<dbReference type="Pfam" id="PF00356">
    <property type="entry name" value="LacI"/>
    <property type="match status" value="1"/>
</dbReference>
<proteinExistence type="predicted"/>
<evidence type="ECO:0000256" key="2">
    <source>
        <dbReference type="ARBA" id="ARBA00023125"/>
    </source>
</evidence>
<dbReference type="SUPFAM" id="SSF53822">
    <property type="entry name" value="Periplasmic binding protein-like I"/>
    <property type="match status" value="1"/>
</dbReference>
<sequence>MGVGTVSRVLNDRPKVGAQTRARVLAAIEELKYVPSETARRLSLRRTQTIAVVSVHLVIPSVIERIHGIERSLTAAGLDMIIRNAETVERRDEVVREIARAGRVDGAIFISVAPQGEGQEEISASGLPVVLIDARRPGVPHIVCDDVEGGRIAGRHLLELGHTRIGFVGDPPSPRLGVRSSRTRLRGVTEALQECALRIDPSHIAEGEHSRLGGQQSARKILSGANPPTAIVAANDTLAFGVLQAARDLGLEVPGDLSVLGYDDIDAADLVQLTTIHQPLRESGTEAVRRLLAAIDGTGKGPLRTVLPVHLIVRGTTGPPRTSL</sequence>
<dbReference type="GO" id="GO:0003700">
    <property type="term" value="F:DNA-binding transcription factor activity"/>
    <property type="evidence" value="ECO:0007669"/>
    <property type="project" value="TreeGrafter"/>
</dbReference>